<dbReference type="Pfam" id="PF02253">
    <property type="entry name" value="PLA1"/>
    <property type="match status" value="1"/>
</dbReference>
<evidence type="ECO:0000256" key="6">
    <source>
        <dbReference type="ARBA" id="ARBA00013179"/>
    </source>
</evidence>
<evidence type="ECO:0000256" key="8">
    <source>
        <dbReference type="ARBA" id="ARBA00022452"/>
    </source>
</evidence>
<dbReference type="EC" id="3.1.1.32" evidence="6"/>
<evidence type="ECO:0000313" key="21">
    <source>
        <dbReference type="EMBL" id="SBW00405.1"/>
    </source>
</evidence>
<evidence type="ECO:0000256" key="19">
    <source>
        <dbReference type="PIRSR" id="PIRSR603187-1"/>
    </source>
</evidence>
<keyword evidence="9" id="KW-0812">Transmembrane</keyword>
<evidence type="ECO:0000256" key="1">
    <source>
        <dbReference type="ARBA" id="ARBA00000111"/>
    </source>
</evidence>
<dbReference type="GO" id="GO:0016042">
    <property type="term" value="P:lipid catabolic process"/>
    <property type="evidence" value="ECO:0007669"/>
    <property type="project" value="UniProtKB-KW"/>
</dbReference>
<dbReference type="PANTHER" id="PTHR40457:SF1">
    <property type="entry name" value="PHOSPHOLIPASE A1"/>
    <property type="match status" value="1"/>
</dbReference>
<dbReference type="GO" id="GO:0008970">
    <property type="term" value="F:phospholipase A1 activity"/>
    <property type="evidence" value="ECO:0007669"/>
    <property type="project" value="UniProtKB-EC"/>
</dbReference>
<comment type="catalytic activity">
    <reaction evidence="1">
        <text>a 1,2-diacyl-sn-glycero-3-phosphocholine + H2O = a 2-acyl-sn-glycero-3-phosphocholine + a fatty acid + H(+)</text>
        <dbReference type="Rhea" id="RHEA:18689"/>
        <dbReference type="ChEBI" id="CHEBI:15377"/>
        <dbReference type="ChEBI" id="CHEBI:15378"/>
        <dbReference type="ChEBI" id="CHEBI:28868"/>
        <dbReference type="ChEBI" id="CHEBI:57643"/>
        <dbReference type="ChEBI" id="CHEBI:57875"/>
        <dbReference type="EC" id="3.1.1.32"/>
    </reaction>
</comment>
<evidence type="ECO:0000256" key="9">
    <source>
        <dbReference type="ARBA" id="ARBA00022692"/>
    </source>
</evidence>
<evidence type="ECO:0000256" key="14">
    <source>
        <dbReference type="ARBA" id="ARBA00022963"/>
    </source>
</evidence>
<dbReference type="InterPro" id="IPR003187">
    <property type="entry name" value="PLipase_A1"/>
</dbReference>
<feature type="active site" description="Nucleophile" evidence="19">
    <location>
        <position position="176"/>
    </location>
</feature>
<dbReference type="GO" id="GO:0004623">
    <property type="term" value="F:phospholipase A2 activity"/>
    <property type="evidence" value="ECO:0007669"/>
    <property type="project" value="UniProtKB-EC"/>
</dbReference>
<comment type="cofactor">
    <cofactor evidence="20">
        <name>Ca(2+)</name>
        <dbReference type="ChEBI" id="CHEBI:29108"/>
    </cofactor>
    <text evidence="20">Binds 1 Ca(2+) ion per monomer.</text>
</comment>
<keyword evidence="13 20" id="KW-0106">Calcium</keyword>
<evidence type="ECO:0000256" key="15">
    <source>
        <dbReference type="ARBA" id="ARBA00023098"/>
    </source>
</evidence>
<comment type="subunit">
    <text evidence="5">Homodimer; dimerization is reversible, and the dimeric form is the active one.</text>
</comment>
<evidence type="ECO:0000256" key="20">
    <source>
        <dbReference type="PIRSR" id="PIRSR603187-2"/>
    </source>
</evidence>
<organism evidence="21">
    <name type="scientific">uncultured Dysgonomonas sp</name>
    <dbReference type="NCBI Taxonomy" id="206096"/>
    <lineage>
        <taxon>Bacteria</taxon>
        <taxon>Pseudomonadati</taxon>
        <taxon>Bacteroidota</taxon>
        <taxon>Bacteroidia</taxon>
        <taxon>Bacteroidales</taxon>
        <taxon>Dysgonomonadaceae</taxon>
        <taxon>Dysgonomonas</taxon>
        <taxon>environmental samples</taxon>
    </lineage>
</organism>
<name>A0A212JM84_9BACT</name>
<dbReference type="InterPro" id="IPR036541">
    <property type="entry name" value="PLipase_A1_sf"/>
</dbReference>
<comment type="subcellular location">
    <subcellularLocation>
        <location evidence="3">Cell outer membrane</location>
        <topology evidence="3">Multi-pass membrane protein</topology>
    </subcellularLocation>
</comment>
<evidence type="ECO:0000256" key="17">
    <source>
        <dbReference type="ARBA" id="ARBA00023237"/>
    </source>
</evidence>
<feature type="active site" description="Proton acceptor" evidence="19">
    <location>
        <position position="174"/>
    </location>
</feature>
<keyword evidence="11" id="KW-0732">Signal</keyword>
<dbReference type="PRINTS" id="PR01486">
    <property type="entry name" value="PHPHLIPASEA1"/>
</dbReference>
<keyword evidence="17" id="KW-0998">Cell outer membrane</keyword>
<keyword evidence="15" id="KW-0443">Lipid metabolism</keyword>
<dbReference type="EMBL" id="FLUM01000002">
    <property type="protein sequence ID" value="SBW00405.1"/>
    <property type="molecule type" value="Genomic_DNA"/>
</dbReference>
<comment type="catalytic activity">
    <reaction evidence="2">
        <text>a 1,2-diacyl-sn-glycero-3-phosphocholine + H2O = a 1-acyl-sn-glycero-3-phosphocholine + a fatty acid + H(+)</text>
        <dbReference type="Rhea" id="RHEA:15801"/>
        <dbReference type="ChEBI" id="CHEBI:15377"/>
        <dbReference type="ChEBI" id="CHEBI:15378"/>
        <dbReference type="ChEBI" id="CHEBI:28868"/>
        <dbReference type="ChEBI" id="CHEBI:57643"/>
        <dbReference type="ChEBI" id="CHEBI:58168"/>
        <dbReference type="EC" id="3.1.1.4"/>
    </reaction>
</comment>
<keyword evidence="16" id="KW-0472">Membrane</keyword>
<keyword evidence="14" id="KW-0442">Lipid degradation</keyword>
<feature type="binding site" description="in dimeric form" evidence="20">
    <location>
        <position position="184"/>
    </location>
    <ligand>
        <name>Ca(2+)</name>
        <dbReference type="ChEBI" id="CHEBI:29108"/>
        <label>1</label>
    </ligand>
</feature>
<evidence type="ECO:0000256" key="7">
    <source>
        <dbReference type="ARBA" id="ARBA00013278"/>
    </source>
</evidence>
<evidence type="ECO:0000256" key="4">
    <source>
        <dbReference type="ARBA" id="ARBA00010525"/>
    </source>
</evidence>
<dbReference type="AlphaFoldDB" id="A0A212JM84"/>
<accession>A0A212JM84</accession>
<evidence type="ECO:0000256" key="5">
    <source>
        <dbReference type="ARBA" id="ARBA00011702"/>
    </source>
</evidence>
<keyword evidence="10 20" id="KW-0479">Metal-binding</keyword>
<evidence type="ECO:0000256" key="16">
    <source>
        <dbReference type="ARBA" id="ARBA00023136"/>
    </source>
</evidence>
<protein>
    <recommendedName>
        <fullName evidence="18">Phosphatidylcholine 1-acylhydrolase</fullName>
        <ecNumber evidence="6">3.1.1.32</ecNumber>
        <ecNumber evidence="7">3.1.1.4</ecNumber>
    </recommendedName>
</protein>
<feature type="binding site" description="in dimeric form" evidence="20">
    <location>
        <position position="140"/>
    </location>
    <ligand>
        <name>Ca(2+)</name>
        <dbReference type="ChEBI" id="CHEBI:29108"/>
        <label>1</label>
    </ligand>
</feature>
<keyword evidence="8" id="KW-1134">Transmembrane beta strand</keyword>
<dbReference type="GO" id="GO:0046872">
    <property type="term" value="F:metal ion binding"/>
    <property type="evidence" value="ECO:0007669"/>
    <property type="project" value="UniProtKB-KW"/>
</dbReference>
<comment type="similarity">
    <text evidence="4">Belongs to the phospholipase A1 family.</text>
</comment>
<sequence length="310" mass="36439">MLSFLDMKTRIYTIIIFFILIIRAPIAYSQENTILQVDSLSLRNNYLNEMQSINVLKHKPIEVSEDLVRSVLDKQAPFAVYKDNYMVTGIPLNKSVTRKTADAFFQFSIRHRVTRSVFPFNSFLYITYSQKSFWDIYDESSPFRDTNYNPGIGIGRYVIKNDKLKGAVMVSMEHESNGKSEEDSRSWNYINLSVKYFYNMRLSAKAQVYLPYIEGDNNKDLLRYKGYGIFSINYIDKENLWWFSLNIIPRDKFINPNLHTSLSFRVSKNSNQYLTLDYYAGYGEGLLNYKKYTNQLRIGFTIKPDFFSAY</sequence>
<keyword evidence="12" id="KW-0378">Hydrolase</keyword>
<evidence type="ECO:0000256" key="13">
    <source>
        <dbReference type="ARBA" id="ARBA00022837"/>
    </source>
</evidence>
<reference evidence="21" key="1">
    <citation type="submission" date="2016-04" db="EMBL/GenBank/DDBJ databases">
        <authorList>
            <person name="Evans L.H."/>
            <person name="Alamgir A."/>
            <person name="Owens N."/>
            <person name="Weber N.D."/>
            <person name="Virtaneva K."/>
            <person name="Barbian K."/>
            <person name="Babar A."/>
            <person name="Rosenke K."/>
        </authorList>
    </citation>
    <scope>NUCLEOTIDE SEQUENCE</scope>
    <source>
        <strain evidence="21">86-1</strain>
    </source>
</reference>
<evidence type="ECO:0000256" key="3">
    <source>
        <dbReference type="ARBA" id="ARBA00004571"/>
    </source>
</evidence>
<evidence type="ECO:0000256" key="11">
    <source>
        <dbReference type="ARBA" id="ARBA00022729"/>
    </source>
</evidence>
<evidence type="ECO:0000256" key="18">
    <source>
        <dbReference type="ARBA" id="ARBA00032375"/>
    </source>
</evidence>
<dbReference type="GO" id="GO:0009279">
    <property type="term" value="C:cell outer membrane"/>
    <property type="evidence" value="ECO:0007669"/>
    <property type="project" value="UniProtKB-SubCell"/>
</dbReference>
<dbReference type="PANTHER" id="PTHR40457">
    <property type="entry name" value="PHOSPHOLIPASE A1"/>
    <property type="match status" value="1"/>
</dbReference>
<dbReference type="Gene3D" id="2.40.230.10">
    <property type="entry name" value="Phospholipase A1"/>
    <property type="match status" value="1"/>
</dbReference>
<evidence type="ECO:0000256" key="2">
    <source>
        <dbReference type="ARBA" id="ARBA00001604"/>
    </source>
</evidence>
<dbReference type="EC" id="3.1.1.4" evidence="7"/>
<gene>
    <name evidence="21" type="ORF">KL86DYS1_20184</name>
</gene>
<proteinExistence type="inferred from homology"/>
<dbReference type="SUPFAM" id="SSF56931">
    <property type="entry name" value="Outer membrane phospholipase A (OMPLA)"/>
    <property type="match status" value="1"/>
</dbReference>
<evidence type="ECO:0000256" key="12">
    <source>
        <dbReference type="ARBA" id="ARBA00022801"/>
    </source>
</evidence>
<evidence type="ECO:0000256" key="10">
    <source>
        <dbReference type="ARBA" id="ARBA00022723"/>
    </source>
</evidence>